<keyword evidence="2" id="KW-0596">Phosphopantetheine</keyword>
<reference evidence="5 6" key="1">
    <citation type="submission" date="2021-01" db="EMBL/GenBank/DDBJ databases">
        <title>WGS of actinomycetes isolated from Thailand.</title>
        <authorList>
            <person name="Thawai C."/>
        </authorList>
    </citation>
    <scope>NUCLEOTIDE SEQUENCE [LARGE SCALE GENOMIC DNA]</scope>
    <source>
        <strain evidence="5 6">LPG 2</strain>
    </source>
</reference>
<dbReference type="SUPFAM" id="SSF56801">
    <property type="entry name" value="Acetyl-CoA synthetase-like"/>
    <property type="match status" value="1"/>
</dbReference>
<comment type="cofactor">
    <cofactor evidence="1">
        <name>pantetheine 4'-phosphate</name>
        <dbReference type="ChEBI" id="CHEBI:47942"/>
    </cofactor>
</comment>
<dbReference type="InterPro" id="IPR000873">
    <property type="entry name" value="AMP-dep_synth/lig_dom"/>
</dbReference>
<evidence type="ECO:0000259" key="4">
    <source>
        <dbReference type="PROSITE" id="PS50075"/>
    </source>
</evidence>
<dbReference type="Gene3D" id="2.30.38.10">
    <property type="entry name" value="Luciferase, Domain 3"/>
    <property type="match status" value="1"/>
</dbReference>
<dbReference type="PANTHER" id="PTHR45527:SF1">
    <property type="entry name" value="FATTY ACID SYNTHASE"/>
    <property type="match status" value="1"/>
</dbReference>
<dbReference type="InterPro" id="IPR009081">
    <property type="entry name" value="PP-bd_ACP"/>
</dbReference>
<organism evidence="5 6">
    <name type="scientific">Nocardia acididurans</name>
    <dbReference type="NCBI Taxonomy" id="2802282"/>
    <lineage>
        <taxon>Bacteria</taxon>
        <taxon>Bacillati</taxon>
        <taxon>Actinomycetota</taxon>
        <taxon>Actinomycetes</taxon>
        <taxon>Mycobacteriales</taxon>
        <taxon>Nocardiaceae</taxon>
        <taxon>Nocardia</taxon>
    </lineage>
</organism>
<dbReference type="CDD" id="cd05930">
    <property type="entry name" value="A_NRPS"/>
    <property type="match status" value="1"/>
</dbReference>
<accession>A0ABS1M3L7</accession>
<dbReference type="Pfam" id="PF00501">
    <property type="entry name" value="AMP-binding"/>
    <property type="match status" value="1"/>
</dbReference>
<dbReference type="Gene3D" id="3.30.300.30">
    <property type="match status" value="1"/>
</dbReference>
<dbReference type="InterPro" id="IPR045851">
    <property type="entry name" value="AMP-bd_C_sf"/>
</dbReference>
<dbReference type="PROSITE" id="PS00455">
    <property type="entry name" value="AMP_BINDING"/>
    <property type="match status" value="1"/>
</dbReference>
<dbReference type="SMART" id="SM00823">
    <property type="entry name" value="PKS_PP"/>
    <property type="match status" value="1"/>
</dbReference>
<name>A0ABS1M3L7_9NOCA</name>
<dbReference type="PROSITE" id="PS50075">
    <property type="entry name" value="CARRIER"/>
    <property type="match status" value="1"/>
</dbReference>
<dbReference type="Gene3D" id="3.30.559.30">
    <property type="entry name" value="Nonribosomal peptide synthetase, condensation domain"/>
    <property type="match status" value="1"/>
</dbReference>
<evidence type="ECO:0000313" key="5">
    <source>
        <dbReference type="EMBL" id="MBL1075257.1"/>
    </source>
</evidence>
<dbReference type="NCBIfam" id="TIGR01733">
    <property type="entry name" value="AA-adenyl-dom"/>
    <property type="match status" value="1"/>
</dbReference>
<dbReference type="Gene3D" id="3.40.50.980">
    <property type="match status" value="2"/>
</dbReference>
<evidence type="ECO:0000256" key="3">
    <source>
        <dbReference type="ARBA" id="ARBA00022553"/>
    </source>
</evidence>
<dbReference type="Proteomes" id="UP000602198">
    <property type="component" value="Unassembled WGS sequence"/>
</dbReference>
<dbReference type="Pfam" id="PF00668">
    <property type="entry name" value="Condensation"/>
    <property type="match status" value="1"/>
</dbReference>
<keyword evidence="3" id="KW-0597">Phosphoprotein</keyword>
<dbReference type="SUPFAM" id="SSF52777">
    <property type="entry name" value="CoA-dependent acyltransferases"/>
    <property type="match status" value="2"/>
</dbReference>
<dbReference type="Gene3D" id="1.10.1200.10">
    <property type="entry name" value="ACP-like"/>
    <property type="match status" value="1"/>
</dbReference>
<comment type="caution">
    <text evidence="5">The sequence shown here is derived from an EMBL/GenBank/DDBJ whole genome shotgun (WGS) entry which is preliminary data.</text>
</comment>
<keyword evidence="6" id="KW-1185">Reference proteome</keyword>
<dbReference type="PANTHER" id="PTHR45527">
    <property type="entry name" value="NONRIBOSOMAL PEPTIDE SYNTHETASE"/>
    <property type="match status" value="1"/>
</dbReference>
<dbReference type="InterPro" id="IPR006162">
    <property type="entry name" value="Ppantetheine_attach_site"/>
</dbReference>
<dbReference type="InterPro" id="IPR020845">
    <property type="entry name" value="AMP-binding_CS"/>
</dbReference>
<evidence type="ECO:0000256" key="2">
    <source>
        <dbReference type="ARBA" id="ARBA00022450"/>
    </source>
</evidence>
<dbReference type="Gene3D" id="3.30.559.10">
    <property type="entry name" value="Chloramphenicol acetyltransferase-like domain"/>
    <property type="match status" value="1"/>
</dbReference>
<dbReference type="PROSITE" id="PS00012">
    <property type="entry name" value="PHOSPHOPANTETHEINE"/>
    <property type="match status" value="1"/>
</dbReference>
<dbReference type="InterPro" id="IPR020806">
    <property type="entry name" value="PKS_PP-bd"/>
</dbReference>
<dbReference type="EMBL" id="JAERRJ010000004">
    <property type="protein sequence ID" value="MBL1075257.1"/>
    <property type="molecule type" value="Genomic_DNA"/>
</dbReference>
<dbReference type="Pfam" id="PF13193">
    <property type="entry name" value="AMP-binding_C"/>
    <property type="match status" value="1"/>
</dbReference>
<evidence type="ECO:0000256" key="1">
    <source>
        <dbReference type="ARBA" id="ARBA00001957"/>
    </source>
</evidence>
<dbReference type="InterPro" id="IPR023213">
    <property type="entry name" value="CAT-like_dom_sf"/>
</dbReference>
<dbReference type="InterPro" id="IPR010071">
    <property type="entry name" value="AA_adenyl_dom"/>
</dbReference>
<dbReference type="InterPro" id="IPR025110">
    <property type="entry name" value="AMP-bd_C"/>
</dbReference>
<evidence type="ECO:0000313" key="6">
    <source>
        <dbReference type="Proteomes" id="UP000602198"/>
    </source>
</evidence>
<gene>
    <name evidence="5" type="ORF">JK358_12720</name>
</gene>
<dbReference type="InterPro" id="IPR001242">
    <property type="entry name" value="Condensation_dom"/>
</dbReference>
<dbReference type="SUPFAM" id="SSF47336">
    <property type="entry name" value="ACP-like"/>
    <property type="match status" value="1"/>
</dbReference>
<protein>
    <submittedName>
        <fullName evidence="5">Amino acid adenylation domain-containing protein</fullName>
    </submittedName>
</protein>
<dbReference type="InterPro" id="IPR036736">
    <property type="entry name" value="ACP-like_sf"/>
</dbReference>
<feature type="domain" description="Carrier" evidence="4">
    <location>
        <begin position="974"/>
        <end position="1049"/>
    </location>
</feature>
<sequence>MRFPAMSASLDDTAAHGRPLAPGQRRAWFLQTREPEDISLNAGITYRLTGALDTALLRAAVGEVMARHEILRTVYGVDAAGEPFQTVLPAVEPSWQEQDLIDLPPPSRTRRAEVLIRRVLAEPFDPATAPPLRFALIRTGPDEFVFTLVAHALCWDDDSWEIFARDLTAAYNGQLPAAPAIGYISLAAETDADTSADADGAAAEFWRAELSALPEPLELPARNSFESAPAQANRAVREVPADLLARMEQFAREQSTTVLPVLLAVFDVLVHRYTGAADFLVSVPVSTRDERCYPDRPDAPIGYFGNTVLVRARVDAAATVADFVADVRESWERAYGYRSIGIDRVVREINPDRTGERDGFAQLAQLGFGVRTAAVGPDLEGVVAARLDLSGSEPRVTLRLNVIRDHVGVYLEAEYPAGRFAPDLIDQVLTHYLRLLDAAVREPERRISELDMLGPTEHARLLELSHGAQAEVAQTTVVALFEERVRAAAAAVALVAPGEVTDVELSYDQLNRRANRLAHWLIGQGVGSEDIVALRLSNSVEFVVAVLAVLKSGAAYLPIDPAYPDERIDYLIEDARPRLVLGRVEVDAAEEAAAAHPEHDPADADRVRPLRPGNLAYVIYTSGSTGRPKGVPVPHNAIADHLLGFTAQWGMTAEDRLLQSSSVSFDASLLDVFVTLTLGARLIIPRPGGFSDIAYIAGLVTRYRVTVLHMVPSLLRTFLSLPQITDWRSLRFVPVGGEALLGEVADRFAGALDADLRNHYGPTEAVVSSTHMPVDVPQGNRIVPIGRPNRNVDLYLLDDRLRLVPPAVIGEIYLGGPQLARGYLTRGALTAERFIADPFTPGARLYRTGDLARRTADGELEFVGRADEQVKVRGYRIEPGEVQAALMTHPAIRDCVVAVVGDAVAGPVLAAFLVPESEAPEVDSVRAQVAAVLPDYMVPTAYAIIESIPLTQHGKLDRRALPDPVCVTTRPYREPVTQAEIRLAALYGELFERDRIGADDSFFELGGHSLLANQLVARIRAEFGLEIDVRAVFDTPALSGLAAVLEATARAVTFTN</sequence>
<proteinExistence type="predicted"/>
<dbReference type="Pfam" id="PF00550">
    <property type="entry name" value="PP-binding"/>
    <property type="match status" value="1"/>
</dbReference>